<dbReference type="GO" id="GO:0043546">
    <property type="term" value="F:molybdopterin cofactor binding"/>
    <property type="evidence" value="ECO:0007669"/>
    <property type="project" value="InterPro"/>
</dbReference>
<dbReference type="PANTHER" id="PTHR43742">
    <property type="entry name" value="TRIMETHYLAMINE-N-OXIDE REDUCTASE"/>
    <property type="match status" value="1"/>
</dbReference>
<dbReference type="GO" id="GO:0051536">
    <property type="term" value="F:iron-sulfur cluster binding"/>
    <property type="evidence" value="ECO:0007669"/>
    <property type="project" value="UniProtKB-KW"/>
</dbReference>
<keyword evidence="7" id="KW-0411">Iron-sulfur</keyword>
<evidence type="ECO:0000256" key="6">
    <source>
        <dbReference type="ARBA" id="ARBA00023004"/>
    </source>
</evidence>
<dbReference type="GO" id="GO:0016491">
    <property type="term" value="F:oxidoreductase activity"/>
    <property type="evidence" value="ECO:0007669"/>
    <property type="project" value="UniProtKB-KW"/>
</dbReference>
<gene>
    <name evidence="9" type="ORF">GCM10011396_29350</name>
</gene>
<dbReference type="InterPro" id="IPR006963">
    <property type="entry name" value="Mopterin_OxRdtase_4Fe-4S_dom"/>
</dbReference>
<dbReference type="Pfam" id="PF04879">
    <property type="entry name" value="Molybdop_Fe4S4"/>
    <property type="match status" value="1"/>
</dbReference>
<dbReference type="Gene3D" id="2.20.25.90">
    <property type="entry name" value="ADC-like domains"/>
    <property type="match status" value="1"/>
</dbReference>
<dbReference type="Gene3D" id="3.30.2070.10">
    <property type="entry name" value="Formate dehydrogenase/DMSO reductase"/>
    <property type="match status" value="1"/>
</dbReference>
<dbReference type="PROSITE" id="PS00490">
    <property type="entry name" value="MOLYBDOPTERIN_PROK_2"/>
    <property type="match status" value="1"/>
</dbReference>
<dbReference type="Gene3D" id="2.40.40.20">
    <property type="match status" value="1"/>
</dbReference>
<reference evidence="9" key="2">
    <citation type="submission" date="2020-09" db="EMBL/GenBank/DDBJ databases">
        <authorList>
            <person name="Sun Q."/>
            <person name="Zhou Y."/>
        </authorList>
    </citation>
    <scope>NUCLEOTIDE SEQUENCE</scope>
    <source>
        <strain evidence="9">CGMCC 1.10998</strain>
    </source>
</reference>
<proteinExistence type="inferred from homology"/>
<accession>A0A916UN46</accession>
<dbReference type="Pfam" id="PF01568">
    <property type="entry name" value="Molydop_binding"/>
    <property type="match status" value="1"/>
</dbReference>
<dbReference type="PANTHER" id="PTHR43742:SF6">
    <property type="entry name" value="OXIDOREDUCTASE YYAE-RELATED"/>
    <property type="match status" value="1"/>
</dbReference>
<dbReference type="Gene3D" id="3.40.50.740">
    <property type="match status" value="1"/>
</dbReference>
<dbReference type="InterPro" id="IPR009010">
    <property type="entry name" value="Asp_de-COase-like_dom_sf"/>
</dbReference>
<reference evidence="9" key="1">
    <citation type="journal article" date="2014" name="Int. J. Syst. Evol. Microbiol.">
        <title>Complete genome sequence of Corynebacterium casei LMG S-19264T (=DSM 44701T), isolated from a smear-ripened cheese.</title>
        <authorList>
            <consortium name="US DOE Joint Genome Institute (JGI-PGF)"/>
            <person name="Walter F."/>
            <person name="Albersmeier A."/>
            <person name="Kalinowski J."/>
            <person name="Ruckert C."/>
        </authorList>
    </citation>
    <scope>NUCLEOTIDE SEQUENCE</scope>
    <source>
        <strain evidence="9">CGMCC 1.10998</strain>
    </source>
</reference>
<dbReference type="RefSeq" id="WP_188566750.1">
    <property type="nucleotide sequence ID" value="NZ_BMED01000002.1"/>
</dbReference>
<dbReference type="InterPro" id="IPR006657">
    <property type="entry name" value="MoPterin_dinucl-bd_dom"/>
</dbReference>
<comment type="similarity">
    <text evidence="2">Belongs to the prokaryotic molybdopterin-containing oxidoreductase family.</text>
</comment>
<dbReference type="SUPFAM" id="SSF50692">
    <property type="entry name" value="ADC-like"/>
    <property type="match status" value="1"/>
</dbReference>
<evidence type="ECO:0000256" key="2">
    <source>
        <dbReference type="ARBA" id="ARBA00010312"/>
    </source>
</evidence>
<dbReference type="PROSITE" id="PS00932">
    <property type="entry name" value="MOLYBDOPTERIN_PROK_3"/>
    <property type="match status" value="1"/>
</dbReference>
<name>A0A916UN46_9BURK</name>
<evidence type="ECO:0000256" key="7">
    <source>
        <dbReference type="ARBA" id="ARBA00023014"/>
    </source>
</evidence>
<evidence type="ECO:0000256" key="1">
    <source>
        <dbReference type="ARBA" id="ARBA00001942"/>
    </source>
</evidence>
<dbReference type="SUPFAM" id="SSF53706">
    <property type="entry name" value="Formate dehydrogenase/DMSO reductase, domains 1-3"/>
    <property type="match status" value="1"/>
</dbReference>
<dbReference type="AlphaFoldDB" id="A0A916UN46"/>
<comment type="caution">
    <text evidence="9">The sequence shown here is derived from an EMBL/GenBank/DDBJ whole genome shotgun (WGS) entry which is preliminary data.</text>
</comment>
<feature type="domain" description="4Fe-4S Mo/W bis-MGD-type" evidence="8">
    <location>
        <begin position="3"/>
        <end position="60"/>
    </location>
</feature>
<keyword evidence="4" id="KW-0479">Metal-binding</keyword>
<evidence type="ECO:0000259" key="8">
    <source>
        <dbReference type="PROSITE" id="PS51669"/>
    </source>
</evidence>
<dbReference type="Pfam" id="PF00384">
    <property type="entry name" value="Molybdopterin"/>
    <property type="match status" value="1"/>
</dbReference>
<dbReference type="InterPro" id="IPR006656">
    <property type="entry name" value="Mopterin_OxRdtase"/>
</dbReference>
<dbReference type="GO" id="GO:0046872">
    <property type="term" value="F:metal ion binding"/>
    <property type="evidence" value="ECO:0007669"/>
    <property type="project" value="UniProtKB-KW"/>
</dbReference>
<sequence length="694" mass="76173">MTSTIVRAVCPHDCPDTCALHVTVKDGIAADVKGDPEHPTTAGVLCTKVSRYTERTYHKDRLLFPQKRVGKKGEGKFERISWDEALDTIASRLKTIAAKDPEAILPYSYAGTMGLLQSDSMPHRFFNKLGASFLDRTICASAGGAGYKYTIGAKVGTDTEHAQDAKLILIWGGNPIASNLHLWMRVQEAKRKGARLIAIDPYRSLTAEKCHQHIALLPGTDGALALGIMHVLIAEDLLDHDYIAQYTLGFEQLKQRALEWPPERVAETCGITVAEVTGLAREYGATAKRGEPVMIRTNYGLQRVRGGGMAVRNIACLPALVGAWRHAAGGVQLSVSESFPKNLQALQRPDLLPAGKYPRTINMSTIGNDLLRESSPEFGPQIQALIVYNSNPVAVAPESGVVAQGFAREDLFTVVLEHFQTDTADYADILLPATTQLEHTDIHGAYGHLYMMANNPAIAPLGESKPNTEIFRLIAQRMGFTDPCFFETDDEIAAQAFKTSDERAVHFDWSSLKKTGWAKLKLPDAPFAHGNFPTPSGKCEFYSARMQQDGLDPLPAYIPPYESVASNPSLAQRYPLAMISPPARNFLNTSFVNVQSLRDTEGEPHLDMHPVDAAARGIAQGDQVRIFNDRGSFVAVVRVTEKARAGLVVGLSIWWKKFASDFKNVNEVTSQQLTDMGRAPTFYDVLVQVEKQAQ</sequence>
<comment type="cofactor">
    <cofactor evidence="1">
        <name>Mo-bis(molybdopterin guanine dinucleotide)</name>
        <dbReference type="ChEBI" id="CHEBI:60539"/>
    </cofactor>
</comment>
<evidence type="ECO:0000256" key="4">
    <source>
        <dbReference type="ARBA" id="ARBA00022723"/>
    </source>
</evidence>
<keyword evidence="5" id="KW-0560">Oxidoreductase</keyword>
<dbReference type="InterPro" id="IPR006655">
    <property type="entry name" value="Mopterin_OxRdtase_prok_CS"/>
</dbReference>
<dbReference type="Proteomes" id="UP000637423">
    <property type="component" value="Unassembled WGS sequence"/>
</dbReference>
<dbReference type="EMBL" id="BMED01000002">
    <property type="protein sequence ID" value="GGC80203.1"/>
    <property type="molecule type" value="Genomic_DNA"/>
</dbReference>
<evidence type="ECO:0000313" key="10">
    <source>
        <dbReference type="Proteomes" id="UP000637423"/>
    </source>
</evidence>
<evidence type="ECO:0000256" key="3">
    <source>
        <dbReference type="ARBA" id="ARBA00022505"/>
    </source>
</evidence>
<organism evidence="9 10">
    <name type="scientific">Undibacterium terreum</name>
    <dbReference type="NCBI Taxonomy" id="1224302"/>
    <lineage>
        <taxon>Bacteria</taxon>
        <taxon>Pseudomonadati</taxon>
        <taxon>Pseudomonadota</taxon>
        <taxon>Betaproteobacteria</taxon>
        <taxon>Burkholderiales</taxon>
        <taxon>Oxalobacteraceae</taxon>
        <taxon>Undibacterium</taxon>
    </lineage>
</organism>
<dbReference type="SMART" id="SM00926">
    <property type="entry name" value="Molybdop_Fe4S4"/>
    <property type="match status" value="1"/>
</dbReference>
<dbReference type="Gene3D" id="3.40.228.10">
    <property type="entry name" value="Dimethylsulfoxide Reductase, domain 2"/>
    <property type="match status" value="1"/>
</dbReference>
<dbReference type="CDD" id="cd02786">
    <property type="entry name" value="MopB_CT_3"/>
    <property type="match status" value="1"/>
</dbReference>
<keyword evidence="6" id="KW-0408">Iron</keyword>
<dbReference type="CDD" id="cd02766">
    <property type="entry name" value="MopB_3"/>
    <property type="match status" value="1"/>
</dbReference>
<evidence type="ECO:0000313" key="9">
    <source>
        <dbReference type="EMBL" id="GGC80203.1"/>
    </source>
</evidence>
<dbReference type="PROSITE" id="PS51669">
    <property type="entry name" value="4FE4S_MOW_BIS_MGD"/>
    <property type="match status" value="1"/>
</dbReference>
<keyword evidence="10" id="KW-1185">Reference proteome</keyword>
<dbReference type="InterPro" id="IPR050612">
    <property type="entry name" value="Prok_Mopterin_Oxidored"/>
</dbReference>
<keyword evidence="3" id="KW-0500">Molybdenum</keyword>
<dbReference type="InterPro" id="IPR037920">
    <property type="entry name" value="YoaE_C"/>
</dbReference>
<protein>
    <submittedName>
        <fullName evidence="9">Molybdopterin containing oxidoreductase</fullName>
    </submittedName>
</protein>
<evidence type="ECO:0000256" key="5">
    <source>
        <dbReference type="ARBA" id="ARBA00023002"/>
    </source>
</evidence>